<keyword evidence="4" id="KW-1185">Reference proteome</keyword>
<protein>
    <submittedName>
        <fullName evidence="3">WXG100 family type VII secretion target</fullName>
    </submittedName>
</protein>
<name>A0ABV9Z728_9PSEU</name>
<proteinExistence type="predicted"/>
<dbReference type="EMBL" id="JBHSKG010000001">
    <property type="protein sequence ID" value="MFC5136960.1"/>
    <property type="molecule type" value="Genomic_DNA"/>
</dbReference>
<dbReference type="Proteomes" id="UP001596175">
    <property type="component" value="Unassembled WGS sequence"/>
</dbReference>
<dbReference type="RefSeq" id="WP_378019183.1">
    <property type="nucleotide sequence ID" value="NZ_JBHSKG010000001.1"/>
</dbReference>
<accession>A0ABV9Z728</accession>
<gene>
    <name evidence="3" type="ORF">ACFPK1_01835</name>
</gene>
<organism evidence="3 4">
    <name type="scientific">Actinomycetospora rhizophila</name>
    <dbReference type="NCBI Taxonomy" id="1416876"/>
    <lineage>
        <taxon>Bacteria</taxon>
        <taxon>Bacillati</taxon>
        <taxon>Actinomycetota</taxon>
        <taxon>Actinomycetes</taxon>
        <taxon>Pseudonocardiales</taxon>
        <taxon>Pseudonocardiaceae</taxon>
        <taxon>Actinomycetospora</taxon>
    </lineage>
</organism>
<sequence length="394" mass="40812">MPELGESADPTALVPGDPHGVRAAQSAMARLGAALIGAGDGLRRVDTGEWQGEAAESFRRVFEPVPTHWSGSGEAFLRAAEAIGDYVEVLEWARAEAEAAVREWAGAQALSAQPRAPDQPDPGEPGRAAAAERLRAARTAVAEAGDRAAPIVGRARDLAPPAPSVAQQVGGFLGDFVGGVWSELSSTGQFLWQINPTRFLVEPAAAVEGWEDLATGAAHAVTHPGETIEQALNPREAATNPTRWAGEVLTGAGLSAVGGAGVAGRLERTVHAADALGSGSAGAGSAGPAEGRYEGRTAAEHAATGGVHIGRPGVSPGRRIVPREVDTPEEVRRVFDELSVGGQRIENTSLPGEMVLLPDGTRVMYRPVAGSTHLPVTEVHSPDHGSFKVHLPKR</sequence>
<reference evidence="4" key="1">
    <citation type="journal article" date="2019" name="Int. J. Syst. Evol. Microbiol.">
        <title>The Global Catalogue of Microorganisms (GCM) 10K type strain sequencing project: providing services to taxonomists for standard genome sequencing and annotation.</title>
        <authorList>
            <consortium name="The Broad Institute Genomics Platform"/>
            <consortium name="The Broad Institute Genome Sequencing Center for Infectious Disease"/>
            <person name="Wu L."/>
            <person name="Ma J."/>
        </authorList>
    </citation>
    <scope>NUCLEOTIDE SEQUENCE [LARGE SCALE GENOMIC DNA]</scope>
    <source>
        <strain evidence="4">XZYJ18</strain>
    </source>
</reference>
<evidence type="ECO:0000313" key="3">
    <source>
        <dbReference type="EMBL" id="MFC5136960.1"/>
    </source>
</evidence>
<evidence type="ECO:0000256" key="1">
    <source>
        <dbReference type="SAM" id="MobiDB-lite"/>
    </source>
</evidence>
<feature type="region of interest" description="Disordered" evidence="1">
    <location>
        <begin position="108"/>
        <end position="127"/>
    </location>
</feature>
<evidence type="ECO:0000313" key="4">
    <source>
        <dbReference type="Proteomes" id="UP001596175"/>
    </source>
</evidence>
<feature type="domain" description="Putative T7SS secretion signal" evidence="2">
    <location>
        <begin position="3"/>
        <end position="111"/>
    </location>
</feature>
<evidence type="ECO:0000259" key="2">
    <source>
        <dbReference type="Pfam" id="PF21725"/>
    </source>
</evidence>
<dbReference type="Pfam" id="PF21725">
    <property type="entry name" value="T7SS_signal"/>
    <property type="match status" value="1"/>
</dbReference>
<comment type="caution">
    <text evidence="3">The sequence shown here is derived from an EMBL/GenBank/DDBJ whole genome shotgun (WGS) entry which is preliminary data.</text>
</comment>
<dbReference type="InterPro" id="IPR049082">
    <property type="entry name" value="T7SS_signal"/>
</dbReference>